<dbReference type="PANTHER" id="PTHR14894:SF0">
    <property type="entry name" value="CDK5 REGULATORY SUBUNIT-ASSOCIATED PROTEIN 3"/>
    <property type="match status" value="1"/>
</dbReference>
<dbReference type="RefSeq" id="XP_041433979.1">
    <property type="nucleotide sequence ID" value="XM_041578045.1"/>
</dbReference>
<dbReference type="Proteomes" id="UP000186698">
    <property type="component" value="Chromosome 9_10S"/>
</dbReference>
<dbReference type="GO" id="GO:0012505">
    <property type="term" value="C:endomembrane system"/>
    <property type="evidence" value="ECO:0000318"/>
    <property type="project" value="GO_Central"/>
</dbReference>
<dbReference type="Pfam" id="PF05600">
    <property type="entry name" value="CDK5RAP3"/>
    <property type="match status" value="1"/>
</dbReference>
<reference evidence="3" key="1">
    <citation type="submission" date="2025-08" db="UniProtKB">
        <authorList>
            <consortium name="RefSeq"/>
        </authorList>
    </citation>
    <scope>IDENTIFICATION</scope>
    <source>
        <strain evidence="3">J_2021</strain>
        <tissue evidence="3">Erythrocytes</tissue>
    </source>
</reference>
<dbReference type="STRING" id="8355.A0A1L8EKU3"/>
<gene>
    <name evidence="3" type="primary">cdk5rap3.S</name>
</gene>
<evidence type="ECO:0000313" key="2">
    <source>
        <dbReference type="Proteomes" id="UP000186698"/>
    </source>
</evidence>
<dbReference type="PaxDb" id="8355-A0A1L8EKU3"/>
<proteinExistence type="inferred from homology"/>
<organism evidence="2 3">
    <name type="scientific">Xenopus laevis</name>
    <name type="common">African clawed frog</name>
    <dbReference type="NCBI Taxonomy" id="8355"/>
    <lineage>
        <taxon>Eukaryota</taxon>
        <taxon>Metazoa</taxon>
        <taxon>Chordata</taxon>
        <taxon>Craniata</taxon>
        <taxon>Vertebrata</taxon>
        <taxon>Euteleostomi</taxon>
        <taxon>Amphibia</taxon>
        <taxon>Batrachia</taxon>
        <taxon>Anura</taxon>
        <taxon>Pipoidea</taxon>
        <taxon>Pipidae</taxon>
        <taxon>Xenopodinae</taxon>
        <taxon>Xenopus</taxon>
        <taxon>Xenopus</taxon>
    </lineage>
</organism>
<dbReference type="OMA" id="RHLNDNI"/>
<dbReference type="InterPro" id="IPR008491">
    <property type="entry name" value="CDK5RAP3"/>
</dbReference>
<dbReference type="CTD" id="734249"/>
<dbReference type="GeneID" id="734249"/>
<dbReference type="AlphaFoldDB" id="A0A1L8EKU3"/>
<name>A0A1L8EKU3_XENLA</name>
<evidence type="ECO:0000256" key="1">
    <source>
        <dbReference type="ARBA" id="ARBA00007478"/>
    </source>
</evidence>
<dbReference type="GO" id="GO:0007346">
    <property type="term" value="P:regulation of mitotic cell cycle"/>
    <property type="evidence" value="ECO:0000318"/>
    <property type="project" value="GO_Central"/>
</dbReference>
<dbReference type="KEGG" id="xla:734249"/>
<comment type="similarity">
    <text evidence="1">Belongs to the CDK5RAP3 family.</text>
</comment>
<accession>A0A1L8EKU3</accession>
<protein>
    <submittedName>
        <fullName evidence="3">CDK5 regulatory subunit-associated protein 3 isoform X1</fullName>
    </submittedName>
</protein>
<sequence length="505" mass="57114">MQDIQNLPIDIQTSRLLDWLVDRRHCTLKWQSKVLQIREKINQALQDMPEHDEIRSLLSGTYINYFHCLKIVEILKGTEAASRNLFGKYSSQRMKDWQEVVSLYQADNTYLGESASLLMRSVSYEIPSLKKQMSRCEQLALESERRAVECLHGAAEQREQYYNSCKNYGISGEDIQKELLALVCDVPSFLRQIGADAVGLLSAIQLYQACVTFVCDSSPEKALPLLRHVQKCGDTTVYEWRVGRAPERVERPDKGEQATPPCPEEGEINWGDFEVQPSTTAEIEAGPDSMATGDIDWGISLEPEAAEVGGINWDAGEEPTAMITLLETGTDGVARGSDALSVLESTDTRNQFVDELMELELFLCQWQQSMDCDTDIVTITQFQTAPSILQGQTQGKVLAMLSVVRGLIGQLTDTRMRQLFLILASPRYVDRVTDHLHQRLRQAQLLEKKSVSWVERGRAAQEERQSLEPRLSLLQERSRELKKKIEADLSKRYNNRPVNLIGTGL</sequence>
<dbReference type="PANTHER" id="PTHR14894">
    <property type="entry name" value="CDK5 REGULATORY SUBUNIT-ASSOCIATED PROTEIN 3"/>
    <property type="match status" value="1"/>
</dbReference>
<keyword evidence="2" id="KW-1185">Reference proteome</keyword>
<dbReference type="OrthoDB" id="340432at2759"/>
<evidence type="ECO:0000313" key="3">
    <source>
        <dbReference type="RefSeq" id="XP_041433979.1"/>
    </source>
</evidence>